<gene>
    <name evidence="1" type="ORF">PGQ11_005931</name>
</gene>
<accession>A0ABR2IS84</accession>
<comment type="caution">
    <text evidence="1">The sequence shown here is derived from an EMBL/GenBank/DDBJ whole genome shotgun (WGS) entry which is preliminary data.</text>
</comment>
<dbReference type="EMBL" id="JAPCWZ010000004">
    <property type="protein sequence ID" value="KAK8867353.1"/>
    <property type="molecule type" value="Genomic_DNA"/>
</dbReference>
<feature type="non-terminal residue" evidence="1">
    <location>
        <position position="1"/>
    </location>
</feature>
<sequence>PLGAISYGYSPAAKKPQETESHLFAYRITQASPEKPTHPLCIPTTNF</sequence>
<name>A0ABR2IS84_9PEZI</name>
<dbReference type="Proteomes" id="UP001390339">
    <property type="component" value="Unassembled WGS sequence"/>
</dbReference>
<evidence type="ECO:0000313" key="2">
    <source>
        <dbReference type="Proteomes" id="UP001390339"/>
    </source>
</evidence>
<evidence type="ECO:0000313" key="1">
    <source>
        <dbReference type="EMBL" id="KAK8867353.1"/>
    </source>
</evidence>
<proteinExistence type="predicted"/>
<reference evidence="1 2" key="1">
    <citation type="journal article" date="2024" name="IMA Fungus">
        <title>Apiospora arundinis, a panoply of carbohydrate-active enzymes and secondary metabolites.</title>
        <authorList>
            <person name="Sorensen T."/>
            <person name="Petersen C."/>
            <person name="Muurmann A.T."/>
            <person name="Christiansen J.V."/>
            <person name="Brundto M.L."/>
            <person name="Overgaard C.K."/>
            <person name="Boysen A.T."/>
            <person name="Wollenberg R.D."/>
            <person name="Larsen T.O."/>
            <person name="Sorensen J.L."/>
            <person name="Nielsen K.L."/>
            <person name="Sondergaard T.E."/>
        </authorList>
    </citation>
    <scope>NUCLEOTIDE SEQUENCE [LARGE SCALE GENOMIC DNA]</scope>
    <source>
        <strain evidence="1 2">AAU 773</strain>
    </source>
</reference>
<keyword evidence="2" id="KW-1185">Reference proteome</keyword>
<protein>
    <submittedName>
        <fullName evidence="1">Uncharacterized protein</fullName>
    </submittedName>
</protein>
<organism evidence="1 2">
    <name type="scientific">Apiospora arundinis</name>
    <dbReference type="NCBI Taxonomy" id="335852"/>
    <lineage>
        <taxon>Eukaryota</taxon>
        <taxon>Fungi</taxon>
        <taxon>Dikarya</taxon>
        <taxon>Ascomycota</taxon>
        <taxon>Pezizomycotina</taxon>
        <taxon>Sordariomycetes</taxon>
        <taxon>Xylariomycetidae</taxon>
        <taxon>Amphisphaeriales</taxon>
        <taxon>Apiosporaceae</taxon>
        <taxon>Apiospora</taxon>
    </lineage>
</organism>